<feature type="domain" description="Prokaryotic-type class I peptide chain release factors" evidence="3">
    <location>
        <begin position="41"/>
        <end position="165"/>
    </location>
</feature>
<dbReference type="Gene3D" id="3.30.160.20">
    <property type="match status" value="1"/>
</dbReference>
<comment type="caution">
    <text evidence="4">The sequence shown here is derived from an EMBL/GenBank/DDBJ whole genome shotgun (WGS) entry which is preliminary data.</text>
</comment>
<dbReference type="Pfam" id="PF00472">
    <property type="entry name" value="RF-1"/>
    <property type="match status" value="1"/>
</dbReference>
<dbReference type="PANTHER" id="PTHR11075">
    <property type="entry name" value="PEPTIDE CHAIN RELEASE FACTOR"/>
    <property type="match status" value="1"/>
</dbReference>
<keyword evidence="2" id="KW-0732">Signal</keyword>
<feature type="signal peptide" evidence="2">
    <location>
        <begin position="1"/>
        <end position="18"/>
    </location>
</feature>
<dbReference type="NCBIfam" id="NF006718">
    <property type="entry name" value="PRK09256.1"/>
    <property type="match status" value="1"/>
</dbReference>
<proteinExistence type="predicted"/>
<gene>
    <name evidence="4" type="ORF">AB1Y20_010916</name>
</gene>
<reference evidence="4 5" key="1">
    <citation type="journal article" date="2024" name="Science">
        <title>Giant polyketide synthase enzymes in the biosynthesis of giant marine polyether toxins.</title>
        <authorList>
            <person name="Fallon T.R."/>
            <person name="Shende V.V."/>
            <person name="Wierzbicki I.H."/>
            <person name="Pendleton A.L."/>
            <person name="Watervoot N.F."/>
            <person name="Auber R.P."/>
            <person name="Gonzalez D.J."/>
            <person name="Wisecaver J.H."/>
            <person name="Moore B.S."/>
        </authorList>
    </citation>
    <scope>NUCLEOTIDE SEQUENCE [LARGE SCALE GENOMIC DNA]</scope>
    <source>
        <strain evidence="4 5">12B1</strain>
    </source>
</reference>
<keyword evidence="5" id="KW-1185">Reference proteome</keyword>
<dbReference type="SUPFAM" id="SSF110916">
    <property type="entry name" value="Peptidyl-tRNA hydrolase domain-like"/>
    <property type="match status" value="1"/>
</dbReference>
<dbReference type="EMBL" id="JBGBPQ010000020">
    <property type="protein sequence ID" value="KAL1504514.1"/>
    <property type="molecule type" value="Genomic_DNA"/>
</dbReference>
<feature type="compositionally biased region" description="Basic residues" evidence="1">
    <location>
        <begin position="156"/>
        <end position="174"/>
    </location>
</feature>
<dbReference type="GO" id="GO:0070126">
    <property type="term" value="P:mitochondrial translational termination"/>
    <property type="evidence" value="ECO:0007669"/>
    <property type="project" value="TreeGrafter"/>
</dbReference>
<dbReference type="InterPro" id="IPR052104">
    <property type="entry name" value="Mito_Release_Factor_mL62"/>
</dbReference>
<feature type="region of interest" description="Disordered" evidence="1">
    <location>
        <begin position="138"/>
        <end position="174"/>
    </location>
</feature>
<dbReference type="GO" id="GO:0005762">
    <property type="term" value="C:mitochondrial large ribosomal subunit"/>
    <property type="evidence" value="ECO:0007669"/>
    <property type="project" value="TreeGrafter"/>
</dbReference>
<protein>
    <recommendedName>
        <fullName evidence="3">Prokaryotic-type class I peptide chain release factors domain-containing protein</fullName>
    </recommendedName>
</protein>
<name>A0AB34IS32_PRYPA</name>
<evidence type="ECO:0000256" key="2">
    <source>
        <dbReference type="SAM" id="SignalP"/>
    </source>
</evidence>
<dbReference type="GO" id="GO:0016150">
    <property type="term" value="F:translation release factor activity, codon nonspecific"/>
    <property type="evidence" value="ECO:0007669"/>
    <property type="project" value="TreeGrafter"/>
</dbReference>
<accession>A0AB34IS32</accession>
<dbReference type="InterPro" id="IPR000352">
    <property type="entry name" value="Pep_chain_release_fac_I"/>
</dbReference>
<dbReference type="GO" id="GO:0004045">
    <property type="term" value="F:peptidyl-tRNA hydrolase activity"/>
    <property type="evidence" value="ECO:0007669"/>
    <property type="project" value="TreeGrafter"/>
</dbReference>
<feature type="compositionally biased region" description="Basic and acidic residues" evidence="1">
    <location>
        <begin position="138"/>
        <end position="155"/>
    </location>
</feature>
<organism evidence="4 5">
    <name type="scientific">Prymnesium parvum</name>
    <name type="common">Toxic golden alga</name>
    <dbReference type="NCBI Taxonomy" id="97485"/>
    <lineage>
        <taxon>Eukaryota</taxon>
        <taxon>Haptista</taxon>
        <taxon>Haptophyta</taxon>
        <taxon>Prymnesiophyceae</taxon>
        <taxon>Prymnesiales</taxon>
        <taxon>Prymnesiaceae</taxon>
        <taxon>Prymnesium</taxon>
    </lineage>
</organism>
<dbReference type="AlphaFoldDB" id="A0AB34IS32"/>
<evidence type="ECO:0000313" key="5">
    <source>
        <dbReference type="Proteomes" id="UP001515480"/>
    </source>
</evidence>
<dbReference type="PANTHER" id="PTHR11075:SF54">
    <property type="entry name" value="LARGE RIBOSOMAL SUBUNIT PROTEIN ML62"/>
    <property type="match status" value="1"/>
</dbReference>
<feature type="chain" id="PRO_5044243109" description="Prokaryotic-type class I peptide chain release factors domain-containing protein" evidence="2">
    <location>
        <begin position="19"/>
        <end position="174"/>
    </location>
</feature>
<evidence type="ECO:0000313" key="4">
    <source>
        <dbReference type="EMBL" id="KAL1504514.1"/>
    </source>
</evidence>
<evidence type="ECO:0000256" key="1">
    <source>
        <dbReference type="SAM" id="MobiDB-lite"/>
    </source>
</evidence>
<sequence length="174" mass="19314">MLALCRLLSLSSSPLTHAAALASLRRPALAAPRLSTSSGRAEIPRDLIDVSFVRSSGPGGQNVNKLSTKAVLRVDLARAAAHLPPDLLARLREQERARLTTGGELLLQCDEERSQQRNLKLALARLQAMVDRAAVVPKERVVSEEPPERVKEARRREKRQHALKKKARRLSHDY</sequence>
<evidence type="ECO:0000259" key="3">
    <source>
        <dbReference type="Pfam" id="PF00472"/>
    </source>
</evidence>
<dbReference type="Proteomes" id="UP001515480">
    <property type="component" value="Unassembled WGS sequence"/>
</dbReference>